<feature type="region of interest" description="Disordered" evidence="7">
    <location>
        <begin position="344"/>
        <end position="380"/>
    </location>
</feature>
<keyword evidence="3 6" id="KW-0256">Endoplasmic reticulum</keyword>
<name>W2RXU8_CYPE1</name>
<dbReference type="Pfam" id="PF02453">
    <property type="entry name" value="Reticulon"/>
    <property type="match status" value="1"/>
</dbReference>
<feature type="compositionally biased region" description="Basic and acidic residues" evidence="7">
    <location>
        <begin position="1"/>
        <end position="10"/>
    </location>
</feature>
<dbReference type="InParanoid" id="W2RXU8"/>
<accession>W2RXU8</accession>
<evidence type="ECO:0000313" key="9">
    <source>
        <dbReference type="EMBL" id="ETN41150.1"/>
    </source>
</evidence>
<reference evidence="9 10" key="1">
    <citation type="submission" date="2013-03" db="EMBL/GenBank/DDBJ databases">
        <title>The Genome Sequence of Phialophora europaea CBS 101466.</title>
        <authorList>
            <consortium name="The Broad Institute Genomics Platform"/>
            <person name="Cuomo C."/>
            <person name="de Hoog S."/>
            <person name="Gorbushina A."/>
            <person name="Walker B."/>
            <person name="Young S.K."/>
            <person name="Zeng Q."/>
            <person name="Gargeya S."/>
            <person name="Fitzgerald M."/>
            <person name="Haas B."/>
            <person name="Abouelleil A."/>
            <person name="Allen A.W."/>
            <person name="Alvarado L."/>
            <person name="Arachchi H.M."/>
            <person name="Berlin A.M."/>
            <person name="Chapman S.B."/>
            <person name="Gainer-Dewar J."/>
            <person name="Goldberg J."/>
            <person name="Griggs A."/>
            <person name="Gujja S."/>
            <person name="Hansen M."/>
            <person name="Howarth C."/>
            <person name="Imamovic A."/>
            <person name="Ireland A."/>
            <person name="Larimer J."/>
            <person name="McCowan C."/>
            <person name="Murphy C."/>
            <person name="Pearson M."/>
            <person name="Poon T.W."/>
            <person name="Priest M."/>
            <person name="Roberts A."/>
            <person name="Saif S."/>
            <person name="Shea T."/>
            <person name="Sisk P."/>
            <person name="Sykes S."/>
            <person name="Wortman J."/>
            <person name="Nusbaum C."/>
            <person name="Birren B."/>
        </authorList>
    </citation>
    <scope>NUCLEOTIDE SEQUENCE [LARGE SCALE GENOMIC DNA]</scope>
    <source>
        <strain evidence="9 10">CBS 101466</strain>
    </source>
</reference>
<evidence type="ECO:0000256" key="2">
    <source>
        <dbReference type="ARBA" id="ARBA00022692"/>
    </source>
</evidence>
<feature type="transmembrane region" description="Helical" evidence="6">
    <location>
        <begin position="261"/>
        <end position="280"/>
    </location>
</feature>
<dbReference type="HOGENOM" id="CLU_046578_1_0_1"/>
<gene>
    <name evidence="9" type="ORF">HMPREF1541_03085</name>
</gene>
<keyword evidence="5 6" id="KW-0472">Membrane</keyword>
<dbReference type="Proteomes" id="UP000030752">
    <property type="component" value="Unassembled WGS sequence"/>
</dbReference>
<evidence type="ECO:0000313" key="10">
    <source>
        <dbReference type="Proteomes" id="UP000030752"/>
    </source>
</evidence>
<feature type="transmembrane region" description="Helical" evidence="6">
    <location>
        <begin position="233"/>
        <end position="255"/>
    </location>
</feature>
<protein>
    <recommendedName>
        <fullName evidence="6">Reticulon-like protein</fullName>
    </recommendedName>
</protein>
<evidence type="ECO:0000256" key="3">
    <source>
        <dbReference type="ARBA" id="ARBA00022824"/>
    </source>
</evidence>
<evidence type="ECO:0000256" key="1">
    <source>
        <dbReference type="ARBA" id="ARBA00004477"/>
    </source>
</evidence>
<comment type="subcellular location">
    <subcellularLocation>
        <location evidence="1 6">Endoplasmic reticulum membrane</location>
        <topology evidence="1 6">Multi-pass membrane protein</topology>
    </subcellularLocation>
</comment>
<dbReference type="PROSITE" id="PS50845">
    <property type="entry name" value="RETICULON"/>
    <property type="match status" value="1"/>
</dbReference>
<keyword evidence="10" id="KW-1185">Reference proteome</keyword>
<feature type="compositionally biased region" description="Low complexity" evidence="7">
    <location>
        <begin position="364"/>
        <end position="374"/>
    </location>
</feature>
<evidence type="ECO:0000256" key="7">
    <source>
        <dbReference type="SAM" id="MobiDB-lite"/>
    </source>
</evidence>
<proteinExistence type="predicted"/>
<evidence type="ECO:0000256" key="4">
    <source>
        <dbReference type="ARBA" id="ARBA00022989"/>
    </source>
</evidence>
<sequence length="380" mass="40684">MSASDIDPRIDPGANAISPEAANAAPSTNGASYKDTAVNKISPFVFRHPLTPAGAASAFDTVKNAQITQDLANGIPSTDQIKSWYSYLKGPVATSVKNEATATGNEFSALAGSRQAPAHTAANETPLTHYHSFFYTLLSWKNPRATGATFAATLVFIFAARYLPVTRYALKLTWMTLGVVTLAEALSKLATGGSLTSSVRPRKYYKIPKEALESTLDDVEQLINFFVIESQRVVFAENVAVTAAVFLATFLSYYLVKLLPMWGMALLATSVVFLGPLIYVMNKEVIDSNIEYAGKIAGEQAQQVRDIAGQHAGKGLESVKSYAGEYAGAASDLLGKSRQKIPHLQNSVKQEDFPTAPKTTLPSEPVAATTETAPEPIPAT</sequence>
<evidence type="ECO:0000259" key="8">
    <source>
        <dbReference type="PROSITE" id="PS50845"/>
    </source>
</evidence>
<organism evidence="9 10">
    <name type="scientific">Cyphellophora europaea (strain CBS 101466)</name>
    <name type="common">Phialophora europaea</name>
    <dbReference type="NCBI Taxonomy" id="1220924"/>
    <lineage>
        <taxon>Eukaryota</taxon>
        <taxon>Fungi</taxon>
        <taxon>Dikarya</taxon>
        <taxon>Ascomycota</taxon>
        <taxon>Pezizomycotina</taxon>
        <taxon>Eurotiomycetes</taxon>
        <taxon>Chaetothyriomycetidae</taxon>
        <taxon>Chaetothyriales</taxon>
        <taxon>Cyphellophoraceae</taxon>
        <taxon>Cyphellophora</taxon>
    </lineage>
</organism>
<feature type="compositionally biased region" description="Low complexity" evidence="7">
    <location>
        <begin position="14"/>
        <end position="27"/>
    </location>
</feature>
<keyword evidence="4 6" id="KW-1133">Transmembrane helix</keyword>
<dbReference type="AlphaFoldDB" id="W2RXU8"/>
<dbReference type="STRING" id="1220924.W2RXU8"/>
<dbReference type="VEuPathDB" id="FungiDB:HMPREF1541_03085"/>
<evidence type="ECO:0000256" key="5">
    <source>
        <dbReference type="ARBA" id="ARBA00023136"/>
    </source>
</evidence>
<dbReference type="OrthoDB" id="567788at2759"/>
<feature type="transmembrane region" description="Helical" evidence="6">
    <location>
        <begin position="145"/>
        <end position="163"/>
    </location>
</feature>
<dbReference type="eggNOG" id="KOG1792">
    <property type="taxonomic scope" value="Eukaryota"/>
</dbReference>
<dbReference type="EMBL" id="KB822719">
    <property type="protein sequence ID" value="ETN41150.1"/>
    <property type="molecule type" value="Genomic_DNA"/>
</dbReference>
<evidence type="ECO:0000256" key="6">
    <source>
        <dbReference type="RuleBase" id="RU363132"/>
    </source>
</evidence>
<feature type="region of interest" description="Disordered" evidence="7">
    <location>
        <begin position="1"/>
        <end position="30"/>
    </location>
</feature>
<dbReference type="InterPro" id="IPR003388">
    <property type="entry name" value="Reticulon"/>
</dbReference>
<dbReference type="GO" id="GO:0005789">
    <property type="term" value="C:endoplasmic reticulum membrane"/>
    <property type="evidence" value="ECO:0007669"/>
    <property type="project" value="UniProtKB-SubCell"/>
</dbReference>
<feature type="domain" description="Reticulon" evidence="8">
    <location>
        <begin position="134"/>
        <end position="338"/>
    </location>
</feature>
<dbReference type="RefSeq" id="XP_008715659.1">
    <property type="nucleotide sequence ID" value="XM_008717437.1"/>
</dbReference>
<dbReference type="GeneID" id="19970424"/>
<keyword evidence="2 6" id="KW-0812">Transmembrane</keyword>